<evidence type="ECO:0000313" key="1">
    <source>
        <dbReference type="EMBL" id="EXI66580.1"/>
    </source>
</evidence>
<sequence>MDDEDTLRPEYPADLIKSGERGKYARRYREGTNLILIEADLQRLFPDSEAVNRALRTYAEEHHMTPP</sequence>
<keyword evidence="2" id="KW-1185">Reference proteome</keyword>
<protein>
    <submittedName>
        <fullName evidence="1">Uncharacterized protein</fullName>
    </submittedName>
</protein>
<dbReference type="PATRIC" id="fig|1454001.3.peg.2540"/>
<dbReference type="EMBL" id="JFAX01000014">
    <property type="protein sequence ID" value="EXI66580.1"/>
    <property type="molecule type" value="Genomic_DNA"/>
</dbReference>
<gene>
    <name evidence="1" type="ORF">AW08_02485</name>
</gene>
<accession>A0A011NQ33</accession>
<dbReference type="Proteomes" id="UP000020218">
    <property type="component" value="Unassembled WGS sequence"/>
</dbReference>
<proteinExistence type="predicted"/>
<comment type="caution">
    <text evidence="1">The sequence shown here is derived from an EMBL/GenBank/DDBJ whole genome shotgun (WGS) entry which is preliminary data.</text>
</comment>
<dbReference type="AlphaFoldDB" id="A0A011NQ33"/>
<name>A0A011NQ33_9PROT</name>
<reference evidence="1" key="1">
    <citation type="submission" date="2014-02" db="EMBL/GenBank/DDBJ databases">
        <title>Expanding our view of genomic diversity in Candidatus Accumulibacter clades.</title>
        <authorList>
            <person name="Skennerton C.T."/>
            <person name="Barr J.J."/>
            <person name="Slater F.R."/>
            <person name="Bond P.L."/>
            <person name="Tyson G.W."/>
        </authorList>
    </citation>
    <scope>NUCLEOTIDE SEQUENCE [LARGE SCALE GENOMIC DNA]</scope>
</reference>
<evidence type="ECO:0000313" key="2">
    <source>
        <dbReference type="Proteomes" id="UP000020218"/>
    </source>
</evidence>
<organism evidence="1 2">
    <name type="scientific">Candidatus Accumulibacter adjunctus</name>
    <dbReference type="NCBI Taxonomy" id="1454001"/>
    <lineage>
        <taxon>Bacteria</taxon>
        <taxon>Pseudomonadati</taxon>
        <taxon>Pseudomonadota</taxon>
        <taxon>Betaproteobacteria</taxon>
        <taxon>Candidatus Accumulibacter</taxon>
    </lineage>
</organism>
<dbReference type="STRING" id="1454001.AW08_02485"/>